<dbReference type="EMBL" id="GGEC01075956">
    <property type="protein sequence ID" value="MBX56440.1"/>
    <property type="molecule type" value="Transcribed_RNA"/>
</dbReference>
<sequence>MPFVCSVFCHNFPSRR</sequence>
<dbReference type="AlphaFoldDB" id="A0A2P2PNV9"/>
<organism evidence="1">
    <name type="scientific">Rhizophora mucronata</name>
    <name type="common">Asiatic mangrove</name>
    <dbReference type="NCBI Taxonomy" id="61149"/>
    <lineage>
        <taxon>Eukaryota</taxon>
        <taxon>Viridiplantae</taxon>
        <taxon>Streptophyta</taxon>
        <taxon>Embryophyta</taxon>
        <taxon>Tracheophyta</taxon>
        <taxon>Spermatophyta</taxon>
        <taxon>Magnoliopsida</taxon>
        <taxon>eudicotyledons</taxon>
        <taxon>Gunneridae</taxon>
        <taxon>Pentapetalae</taxon>
        <taxon>rosids</taxon>
        <taxon>fabids</taxon>
        <taxon>Malpighiales</taxon>
        <taxon>Rhizophoraceae</taxon>
        <taxon>Rhizophora</taxon>
    </lineage>
</organism>
<proteinExistence type="predicted"/>
<evidence type="ECO:0000313" key="1">
    <source>
        <dbReference type="EMBL" id="MBX56440.1"/>
    </source>
</evidence>
<name>A0A2P2PNV9_RHIMU</name>
<protein>
    <submittedName>
        <fullName evidence="1">Uncharacterized protein</fullName>
    </submittedName>
</protein>
<accession>A0A2P2PNV9</accession>
<reference evidence="1" key="1">
    <citation type="submission" date="2018-02" db="EMBL/GenBank/DDBJ databases">
        <title>Rhizophora mucronata_Transcriptome.</title>
        <authorList>
            <person name="Meera S.P."/>
            <person name="Sreeshan A."/>
            <person name="Augustine A."/>
        </authorList>
    </citation>
    <scope>NUCLEOTIDE SEQUENCE</scope>
    <source>
        <tissue evidence="1">Leaf</tissue>
    </source>
</reference>